<dbReference type="InterPro" id="IPR036388">
    <property type="entry name" value="WH-like_DNA-bd_sf"/>
</dbReference>
<dbReference type="AlphaFoldDB" id="A0A3N2SBP4"/>
<dbReference type="PRINTS" id="PR00039">
    <property type="entry name" value="HTHLYSR"/>
</dbReference>
<dbReference type="SUPFAM" id="SSF46785">
    <property type="entry name" value="Winged helix' DNA-binding domain"/>
    <property type="match status" value="1"/>
</dbReference>
<accession>A0A3N2SBP4</accession>
<protein>
    <submittedName>
        <fullName evidence="6">LysR family transcriptional regulator</fullName>
    </submittedName>
</protein>
<feature type="domain" description="HTH lysR-type" evidence="5">
    <location>
        <begin position="1"/>
        <end position="58"/>
    </location>
</feature>
<keyword evidence="2" id="KW-0805">Transcription regulation</keyword>
<dbReference type="InterPro" id="IPR036390">
    <property type="entry name" value="WH_DNA-bd_sf"/>
</dbReference>
<keyword evidence="4" id="KW-0804">Transcription</keyword>
<dbReference type="PANTHER" id="PTHR30346">
    <property type="entry name" value="TRANSCRIPTIONAL DUAL REGULATOR HCAR-RELATED"/>
    <property type="match status" value="1"/>
</dbReference>
<organism evidence="6 7">
    <name type="scientific">Kluyvera ascorbata</name>
    <dbReference type="NCBI Taxonomy" id="51288"/>
    <lineage>
        <taxon>Bacteria</taxon>
        <taxon>Pseudomonadati</taxon>
        <taxon>Pseudomonadota</taxon>
        <taxon>Gammaproteobacteria</taxon>
        <taxon>Enterobacterales</taxon>
        <taxon>Enterobacteriaceae</taxon>
        <taxon>Kluyvera</taxon>
    </lineage>
</organism>
<dbReference type="EMBL" id="RHFN01000003">
    <property type="protein sequence ID" value="ROU17140.1"/>
    <property type="molecule type" value="Genomic_DNA"/>
</dbReference>
<dbReference type="Pfam" id="PF00126">
    <property type="entry name" value="HTH_1"/>
    <property type="match status" value="1"/>
</dbReference>
<evidence type="ECO:0000313" key="6">
    <source>
        <dbReference type="EMBL" id="ROU17140.1"/>
    </source>
</evidence>
<evidence type="ECO:0000256" key="2">
    <source>
        <dbReference type="ARBA" id="ARBA00023015"/>
    </source>
</evidence>
<comment type="caution">
    <text evidence="6">The sequence shown here is derived from an EMBL/GenBank/DDBJ whole genome shotgun (WGS) entry which is preliminary data.</text>
</comment>
<dbReference type="PANTHER" id="PTHR30346:SF30">
    <property type="entry name" value="SMALL NEUTRAL PROTEASE REGULATORY PROTEIN"/>
    <property type="match status" value="1"/>
</dbReference>
<evidence type="ECO:0000259" key="5">
    <source>
        <dbReference type="PROSITE" id="PS50931"/>
    </source>
</evidence>
<name>A0A3N2SBP4_9ENTR</name>
<dbReference type="Gene3D" id="1.10.10.10">
    <property type="entry name" value="Winged helix-like DNA-binding domain superfamily/Winged helix DNA-binding domain"/>
    <property type="match status" value="1"/>
</dbReference>
<evidence type="ECO:0000256" key="3">
    <source>
        <dbReference type="ARBA" id="ARBA00023125"/>
    </source>
</evidence>
<dbReference type="GO" id="GO:0032993">
    <property type="term" value="C:protein-DNA complex"/>
    <property type="evidence" value="ECO:0007669"/>
    <property type="project" value="TreeGrafter"/>
</dbReference>
<dbReference type="SUPFAM" id="SSF53850">
    <property type="entry name" value="Periplasmic binding protein-like II"/>
    <property type="match status" value="1"/>
</dbReference>
<evidence type="ECO:0000256" key="4">
    <source>
        <dbReference type="ARBA" id="ARBA00023163"/>
    </source>
</evidence>
<keyword evidence="3" id="KW-0238">DNA-binding</keyword>
<proteinExistence type="inferred from homology"/>
<dbReference type="GO" id="GO:0003677">
    <property type="term" value="F:DNA binding"/>
    <property type="evidence" value="ECO:0007669"/>
    <property type="project" value="UniProtKB-KW"/>
</dbReference>
<dbReference type="Proteomes" id="UP000268051">
    <property type="component" value="Unassembled WGS sequence"/>
</dbReference>
<dbReference type="Gene3D" id="3.40.190.10">
    <property type="entry name" value="Periplasmic binding protein-like II"/>
    <property type="match status" value="2"/>
</dbReference>
<dbReference type="InterPro" id="IPR005119">
    <property type="entry name" value="LysR_subst-bd"/>
</dbReference>
<dbReference type="FunFam" id="1.10.10.10:FF:000001">
    <property type="entry name" value="LysR family transcriptional regulator"/>
    <property type="match status" value="1"/>
</dbReference>
<dbReference type="GO" id="GO:0003700">
    <property type="term" value="F:DNA-binding transcription factor activity"/>
    <property type="evidence" value="ECO:0007669"/>
    <property type="project" value="InterPro"/>
</dbReference>
<evidence type="ECO:0000313" key="7">
    <source>
        <dbReference type="Proteomes" id="UP000268051"/>
    </source>
</evidence>
<sequence>MELRHLRYFLEVANTLHFGAAAQTLDIAVPTLSVQIAQLERELGTPLFVRTQRRVALTQAGEMLRDEAEATIRQAEQAKARVQSVARGEQGYLRVGYVSSTLMSGVLGTLFTRYRKRYPDVTVTVSEIAMEGMAALLVAGKLDVALVRGPIALPAEVAHRVLHHDYFCLALSDNHPLSAVHEAIRPESLSQQTFILPEQRSGTLEVARRGGFTLERTQRAGSLTEVLAQVLLGNGVAVVPAILSQTVSLPGICYRDIAGEEIASVLWLLHRKRERMAVITNLLALTKEVDSK</sequence>
<comment type="similarity">
    <text evidence="1">Belongs to the LysR transcriptional regulatory family.</text>
</comment>
<dbReference type="Pfam" id="PF03466">
    <property type="entry name" value="LysR_substrate"/>
    <property type="match status" value="1"/>
</dbReference>
<dbReference type="PROSITE" id="PS50931">
    <property type="entry name" value="HTH_LYSR"/>
    <property type="match status" value="1"/>
</dbReference>
<dbReference type="InterPro" id="IPR000847">
    <property type="entry name" value="LysR_HTH_N"/>
</dbReference>
<gene>
    <name evidence="6" type="ORF">EB837_04295</name>
</gene>
<dbReference type="RefSeq" id="WP_123650450.1">
    <property type="nucleotide sequence ID" value="NZ_RHFN01000003.1"/>
</dbReference>
<reference evidence="6 7" key="1">
    <citation type="submission" date="2018-10" db="EMBL/GenBank/DDBJ databases">
        <title>Horizontal transference of carbapenem resistance between Klebsiella pneumoniae and Kluyvera ascorbata during abdominal infection: a case report.</title>
        <authorList>
            <person name="Raro O.H.F."/>
            <person name="Lima-Morales D."/>
            <person name="Barth A.L."/>
            <person name="Paim T.G.S."/>
            <person name="Mott M.P."/>
            <person name="Riche C.V.W."/>
            <person name="Teixeira U.F."/>
            <person name="Waechter F."/>
            <person name="Dias C.A.G."/>
        </authorList>
    </citation>
    <scope>NUCLEOTIDE SEQUENCE [LARGE SCALE GENOMIC DNA]</scope>
    <source>
        <strain evidence="6 7">OT2</strain>
    </source>
</reference>
<evidence type="ECO:0000256" key="1">
    <source>
        <dbReference type="ARBA" id="ARBA00009437"/>
    </source>
</evidence>
<dbReference type="CDD" id="cd08414">
    <property type="entry name" value="PBP2_LTTR_aromatics_like"/>
    <property type="match status" value="1"/>
</dbReference>
<dbReference type="OrthoDB" id="8850588at2"/>